<sequence length="350" mass="36849">MRRLPVISAIAFALLASCGSDGRAQREPQAPLVQALTVEEHRFVDRIDAVGTANAREQVTLTSPITERILRLNFSDGATVRAGQVIAVLAQGQEAAALDDAAARQREAEQQLSRLRELRERGFATNANLDAQIAAAASARAQAAQARAMIADRVIRAPFSGHVSLRNISPGAVVSAGTEIVTIADLSEIKLDFAVPETMLSTVAEGQTIAAEAAAYPGVPFRGTISTISPIVDPQTRSVMIRARLPNPDLRLRPGMLMTVSIEASPRDRLGVPELAVVSEGETRYVFVIGADGKVARTAVKTGTRQNGLVEVTDGLRRGQRVVGDGVVKVADGMSVRVQGGGGAAQPAAK</sequence>
<evidence type="ECO:0000313" key="5">
    <source>
        <dbReference type="Proteomes" id="UP000182063"/>
    </source>
</evidence>
<dbReference type="Pfam" id="PF25954">
    <property type="entry name" value="Beta-barrel_RND_2"/>
    <property type="match status" value="1"/>
</dbReference>
<evidence type="ECO:0000259" key="3">
    <source>
        <dbReference type="Pfam" id="PF25989"/>
    </source>
</evidence>
<reference evidence="5" key="1">
    <citation type="submission" date="2016-11" db="EMBL/GenBank/DDBJ databases">
        <title>Complete Genome Sequence of alachlor-degrading Sphingomonas sp. strain JJ-A5.</title>
        <authorList>
            <person name="Lee H."/>
            <person name="Ka J.-O."/>
        </authorList>
    </citation>
    <scope>NUCLEOTIDE SEQUENCE [LARGE SCALE GENOMIC DNA]</scope>
    <source>
        <strain evidence="5">JJ-A5</strain>
    </source>
</reference>
<dbReference type="STRING" id="1921510.BSL82_00815"/>
<dbReference type="Gene3D" id="2.40.420.20">
    <property type="match status" value="1"/>
</dbReference>
<dbReference type="OrthoDB" id="9806939at2"/>
<dbReference type="PANTHER" id="PTHR30469:SF16">
    <property type="entry name" value="HAE1 FAMILY EFFLUX PUMP MFP COMPONENT"/>
    <property type="match status" value="1"/>
</dbReference>
<evidence type="ECO:0000256" key="1">
    <source>
        <dbReference type="ARBA" id="ARBA00009477"/>
    </source>
</evidence>
<dbReference type="InterPro" id="IPR006143">
    <property type="entry name" value="RND_pump_MFP"/>
</dbReference>
<dbReference type="EMBL" id="CP018221">
    <property type="protein sequence ID" value="API58021.1"/>
    <property type="molecule type" value="Genomic_DNA"/>
</dbReference>
<dbReference type="Gene3D" id="2.40.30.170">
    <property type="match status" value="1"/>
</dbReference>
<evidence type="ECO:0000313" key="4">
    <source>
        <dbReference type="EMBL" id="API58021.1"/>
    </source>
</evidence>
<dbReference type="PROSITE" id="PS51257">
    <property type="entry name" value="PROKAR_LIPOPROTEIN"/>
    <property type="match status" value="1"/>
</dbReference>
<dbReference type="AlphaFoldDB" id="A0A1L3ZQW7"/>
<dbReference type="FunFam" id="2.40.30.170:FF:000010">
    <property type="entry name" value="Efflux RND transporter periplasmic adaptor subunit"/>
    <property type="match status" value="1"/>
</dbReference>
<protein>
    <submittedName>
        <fullName evidence="4">Efflux transporter periplasmic adaptor subunit</fullName>
    </submittedName>
</protein>
<feature type="domain" description="YknX-like C-terminal permuted SH3-like" evidence="3">
    <location>
        <begin position="270"/>
        <end position="338"/>
    </location>
</feature>
<evidence type="ECO:0000259" key="2">
    <source>
        <dbReference type="Pfam" id="PF25954"/>
    </source>
</evidence>
<accession>A0A1L3ZQW7</accession>
<dbReference type="GO" id="GO:1990281">
    <property type="term" value="C:efflux pump complex"/>
    <property type="evidence" value="ECO:0007669"/>
    <property type="project" value="TreeGrafter"/>
</dbReference>
<dbReference type="GO" id="GO:0015562">
    <property type="term" value="F:efflux transmembrane transporter activity"/>
    <property type="evidence" value="ECO:0007669"/>
    <property type="project" value="TreeGrafter"/>
</dbReference>
<organism evidence="4 5">
    <name type="scientific">Tardibacter chloracetimidivorans</name>
    <dbReference type="NCBI Taxonomy" id="1921510"/>
    <lineage>
        <taxon>Bacteria</taxon>
        <taxon>Pseudomonadati</taxon>
        <taxon>Pseudomonadota</taxon>
        <taxon>Alphaproteobacteria</taxon>
        <taxon>Sphingomonadales</taxon>
        <taxon>Sphingomonadaceae</taxon>
        <taxon>Tardibacter</taxon>
    </lineage>
</organism>
<dbReference type="Pfam" id="PF25989">
    <property type="entry name" value="YknX_C"/>
    <property type="match status" value="1"/>
</dbReference>
<keyword evidence="5" id="KW-1185">Reference proteome</keyword>
<gene>
    <name evidence="4" type="ORF">BSL82_00815</name>
</gene>
<dbReference type="InterPro" id="IPR058792">
    <property type="entry name" value="Beta-barrel_RND_2"/>
</dbReference>
<dbReference type="Gene3D" id="2.40.50.100">
    <property type="match status" value="1"/>
</dbReference>
<dbReference type="SUPFAM" id="SSF111369">
    <property type="entry name" value="HlyD-like secretion proteins"/>
    <property type="match status" value="1"/>
</dbReference>
<name>A0A1L3ZQW7_9SPHN</name>
<dbReference type="KEGG" id="sphj:BSL82_00815"/>
<dbReference type="Gene3D" id="1.10.287.470">
    <property type="entry name" value="Helix hairpin bin"/>
    <property type="match status" value="1"/>
</dbReference>
<feature type="domain" description="CusB-like beta-barrel" evidence="2">
    <location>
        <begin position="191"/>
        <end position="264"/>
    </location>
</feature>
<dbReference type="PANTHER" id="PTHR30469">
    <property type="entry name" value="MULTIDRUG RESISTANCE PROTEIN MDTA"/>
    <property type="match status" value="1"/>
</dbReference>
<dbReference type="Proteomes" id="UP000182063">
    <property type="component" value="Chromosome"/>
</dbReference>
<dbReference type="RefSeq" id="WP_072595597.1">
    <property type="nucleotide sequence ID" value="NZ_CP018221.1"/>
</dbReference>
<proteinExistence type="inferred from homology"/>
<comment type="similarity">
    <text evidence="1">Belongs to the membrane fusion protein (MFP) (TC 8.A.1) family.</text>
</comment>
<dbReference type="InterPro" id="IPR058637">
    <property type="entry name" value="YknX-like_C"/>
</dbReference>
<dbReference type="NCBIfam" id="TIGR01730">
    <property type="entry name" value="RND_mfp"/>
    <property type="match status" value="1"/>
</dbReference>